<keyword evidence="2" id="KW-1185">Reference proteome</keyword>
<protein>
    <submittedName>
        <fullName evidence="1">Uncharacterized protein</fullName>
    </submittedName>
</protein>
<name>A0A3P8C4W4_HAEPC</name>
<dbReference type="AlphaFoldDB" id="A0A3P8C4W4"/>
<dbReference type="EMBL" id="UZAF01022128">
    <property type="protein sequence ID" value="VDO83278.1"/>
    <property type="molecule type" value="Genomic_DNA"/>
</dbReference>
<gene>
    <name evidence="1" type="ORF">HPLM_LOCUS20359</name>
</gene>
<evidence type="ECO:0000313" key="2">
    <source>
        <dbReference type="Proteomes" id="UP000268014"/>
    </source>
</evidence>
<reference evidence="1 2" key="1">
    <citation type="submission" date="2018-11" db="EMBL/GenBank/DDBJ databases">
        <authorList>
            <consortium name="Pathogen Informatics"/>
        </authorList>
    </citation>
    <scope>NUCLEOTIDE SEQUENCE [LARGE SCALE GENOMIC DNA]</scope>
    <source>
        <strain evidence="1 2">MHpl1</strain>
    </source>
</reference>
<proteinExistence type="predicted"/>
<accession>A0A3P8C4W4</accession>
<organism evidence="1 2">
    <name type="scientific">Haemonchus placei</name>
    <name type="common">Barber's pole worm</name>
    <dbReference type="NCBI Taxonomy" id="6290"/>
    <lineage>
        <taxon>Eukaryota</taxon>
        <taxon>Metazoa</taxon>
        <taxon>Ecdysozoa</taxon>
        <taxon>Nematoda</taxon>
        <taxon>Chromadorea</taxon>
        <taxon>Rhabditida</taxon>
        <taxon>Rhabditina</taxon>
        <taxon>Rhabditomorpha</taxon>
        <taxon>Strongyloidea</taxon>
        <taxon>Trichostrongylidae</taxon>
        <taxon>Haemonchus</taxon>
    </lineage>
</organism>
<evidence type="ECO:0000313" key="1">
    <source>
        <dbReference type="EMBL" id="VDO83278.1"/>
    </source>
</evidence>
<dbReference type="Proteomes" id="UP000268014">
    <property type="component" value="Unassembled WGS sequence"/>
</dbReference>
<sequence length="59" mass="6852">METTNKFDPFPGDLHRYCPSVVHSLEGVRHGPRRQASVEALLRRSRLRHSRHCQKGSRT</sequence>